<proteinExistence type="predicted"/>
<comment type="caution">
    <text evidence="1">The sequence shown here is derived from an EMBL/GenBank/DDBJ whole genome shotgun (WGS) entry which is preliminary data.</text>
</comment>
<dbReference type="EMBL" id="MZMU01000012">
    <property type="protein sequence ID" value="RXT24394.1"/>
    <property type="molecule type" value="Genomic_DNA"/>
</dbReference>
<name>A0A4Q1TZ14_RHILE</name>
<dbReference type="AlphaFoldDB" id="A0A4Q1TZ14"/>
<organism evidence="1 2">
    <name type="scientific">Rhizobium leguminosarum</name>
    <dbReference type="NCBI Taxonomy" id="384"/>
    <lineage>
        <taxon>Bacteria</taxon>
        <taxon>Pseudomonadati</taxon>
        <taxon>Pseudomonadota</taxon>
        <taxon>Alphaproteobacteria</taxon>
        <taxon>Hyphomicrobiales</taxon>
        <taxon>Rhizobiaceae</taxon>
        <taxon>Rhizobium/Agrobacterium group</taxon>
        <taxon>Rhizobium</taxon>
    </lineage>
</organism>
<accession>A0A4Q1TZ14</accession>
<evidence type="ECO:0000313" key="2">
    <source>
        <dbReference type="Proteomes" id="UP000290767"/>
    </source>
</evidence>
<dbReference type="Proteomes" id="UP000290767">
    <property type="component" value="Unassembled WGS sequence"/>
</dbReference>
<reference evidence="1 2" key="1">
    <citation type="submission" date="2017-03" db="EMBL/GenBank/DDBJ databases">
        <authorList>
            <person name="Safronova V.I."/>
            <person name="Sazanova A.L."/>
            <person name="Chirak E.R."/>
        </authorList>
    </citation>
    <scope>NUCLEOTIDE SEQUENCE [LARGE SCALE GENOMIC DNA]</scope>
    <source>
        <strain evidence="1 2">Tri-43</strain>
    </source>
</reference>
<gene>
    <name evidence="1" type="ORF">B5P46_21185</name>
</gene>
<protein>
    <submittedName>
        <fullName evidence="1">Uncharacterized protein</fullName>
    </submittedName>
</protein>
<sequence length="69" mass="8223">MRKARHRRKQWRMARVCSSIPFYFIIYSHIKYTLRLRVLGRYQDMGMSARDVTVSVDARIETPVGNMSD</sequence>
<evidence type="ECO:0000313" key="1">
    <source>
        <dbReference type="EMBL" id="RXT24394.1"/>
    </source>
</evidence>